<dbReference type="InterPro" id="IPR011527">
    <property type="entry name" value="ABC1_TM_dom"/>
</dbReference>
<evidence type="ECO:0000256" key="3">
    <source>
        <dbReference type="ARBA" id="ARBA00022475"/>
    </source>
</evidence>
<protein>
    <submittedName>
        <fullName evidence="13">Type I secretion system permease/ATPase</fullName>
    </submittedName>
</protein>
<keyword evidence="8 10" id="KW-0472">Membrane</keyword>
<name>A0AB39VLZ2_9GAMM</name>
<dbReference type="InterPro" id="IPR017750">
    <property type="entry name" value="ATPase_T1SS"/>
</dbReference>
<feature type="transmembrane region" description="Helical" evidence="10">
    <location>
        <begin position="283"/>
        <end position="306"/>
    </location>
</feature>
<dbReference type="Gene3D" id="3.40.50.300">
    <property type="entry name" value="P-loop containing nucleotide triphosphate hydrolases"/>
    <property type="match status" value="1"/>
</dbReference>
<keyword evidence="4 10" id="KW-0812">Transmembrane</keyword>
<evidence type="ECO:0000256" key="1">
    <source>
        <dbReference type="ARBA" id="ARBA00004651"/>
    </source>
</evidence>
<dbReference type="SMART" id="SM00382">
    <property type="entry name" value="AAA"/>
    <property type="match status" value="1"/>
</dbReference>
<dbReference type="SUPFAM" id="SSF90123">
    <property type="entry name" value="ABC transporter transmembrane region"/>
    <property type="match status" value="1"/>
</dbReference>
<organism evidence="13">
    <name type="scientific">Rouxiella sp. WC2420</name>
    <dbReference type="NCBI Taxonomy" id="3234145"/>
    <lineage>
        <taxon>Bacteria</taxon>
        <taxon>Pseudomonadati</taxon>
        <taxon>Pseudomonadota</taxon>
        <taxon>Gammaproteobacteria</taxon>
        <taxon>Enterobacterales</taxon>
        <taxon>Yersiniaceae</taxon>
        <taxon>Rouxiella</taxon>
    </lineage>
</organism>
<feature type="domain" description="ABC transporter" evidence="11">
    <location>
        <begin position="489"/>
        <end position="725"/>
    </location>
</feature>
<dbReference type="CDD" id="cd18587">
    <property type="entry name" value="ABC_6TM_LapB_like"/>
    <property type="match status" value="1"/>
</dbReference>
<dbReference type="InterPro" id="IPR003439">
    <property type="entry name" value="ABC_transporter-like_ATP-bd"/>
</dbReference>
<dbReference type="SUPFAM" id="SSF52540">
    <property type="entry name" value="P-loop containing nucleoside triphosphate hydrolases"/>
    <property type="match status" value="1"/>
</dbReference>
<evidence type="ECO:0000259" key="11">
    <source>
        <dbReference type="PROSITE" id="PS50893"/>
    </source>
</evidence>
<evidence type="ECO:0000259" key="12">
    <source>
        <dbReference type="PROSITE" id="PS50929"/>
    </source>
</evidence>
<keyword evidence="3" id="KW-1003">Cell membrane</keyword>
<dbReference type="NCBIfam" id="TIGR03375">
    <property type="entry name" value="type_I_sec_LssB"/>
    <property type="match status" value="1"/>
</dbReference>
<feature type="transmembrane region" description="Helical" evidence="10">
    <location>
        <begin position="312"/>
        <end position="329"/>
    </location>
</feature>
<dbReference type="Pfam" id="PF00664">
    <property type="entry name" value="ABC_membrane"/>
    <property type="match status" value="1"/>
</dbReference>
<keyword evidence="5" id="KW-0547">Nucleotide-binding</keyword>
<keyword evidence="7 10" id="KW-1133">Transmembrane helix</keyword>
<evidence type="ECO:0000256" key="8">
    <source>
        <dbReference type="ARBA" id="ARBA00023136"/>
    </source>
</evidence>
<dbReference type="Pfam" id="PF00005">
    <property type="entry name" value="ABC_tran"/>
    <property type="match status" value="1"/>
</dbReference>
<accession>A0AB39VLZ2</accession>
<feature type="region of interest" description="Disordered" evidence="9">
    <location>
        <begin position="1"/>
        <end position="20"/>
    </location>
</feature>
<dbReference type="RefSeq" id="WP_369788193.1">
    <property type="nucleotide sequence ID" value="NZ_CP165628.1"/>
</dbReference>
<evidence type="ECO:0000256" key="4">
    <source>
        <dbReference type="ARBA" id="ARBA00022692"/>
    </source>
</evidence>
<dbReference type="InterPro" id="IPR039421">
    <property type="entry name" value="Type_1_exporter"/>
</dbReference>
<feature type="transmembrane region" description="Helical" evidence="10">
    <location>
        <begin position="211"/>
        <end position="228"/>
    </location>
</feature>
<dbReference type="InterPro" id="IPR036640">
    <property type="entry name" value="ABC1_TM_sf"/>
</dbReference>
<dbReference type="GO" id="GO:0005886">
    <property type="term" value="C:plasma membrane"/>
    <property type="evidence" value="ECO:0007669"/>
    <property type="project" value="UniProtKB-SubCell"/>
</dbReference>
<keyword evidence="6" id="KW-0067">ATP-binding</keyword>
<dbReference type="AlphaFoldDB" id="A0AB39VLZ2"/>
<feature type="region of interest" description="Disordered" evidence="9">
    <location>
        <begin position="707"/>
        <end position="729"/>
    </location>
</feature>
<dbReference type="PANTHER" id="PTHR24221:SF248">
    <property type="entry name" value="ABC TRANSPORTER TRANSMEMBRANE REGION"/>
    <property type="match status" value="1"/>
</dbReference>
<evidence type="ECO:0000256" key="7">
    <source>
        <dbReference type="ARBA" id="ARBA00022989"/>
    </source>
</evidence>
<dbReference type="FunFam" id="3.40.50.300:FF:000299">
    <property type="entry name" value="ABC transporter ATP-binding protein/permease"/>
    <property type="match status" value="1"/>
</dbReference>
<dbReference type="GO" id="GO:0016887">
    <property type="term" value="F:ATP hydrolysis activity"/>
    <property type="evidence" value="ECO:0007669"/>
    <property type="project" value="InterPro"/>
</dbReference>
<feature type="transmembrane region" description="Helical" evidence="10">
    <location>
        <begin position="174"/>
        <end position="199"/>
    </location>
</feature>
<evidence type="ECO:0000256" key="2">
    <source>
        <dbReference type="ARBA" id="ARBA00022448"/>
    </source>
</evidence>
<dbReference type="GO" id="GO:0005524">
    <property type="term" value="F:ATP binding"/>
    <property type="evidence" value="ECO:0007669"/>
    <property type="project" value="UniProtKB-KW"/>
</dbReference>
<dbReference type="Gene3D" id="3.90.70.10">
    <property type="entry name" value="Cysteine proteinases"/>
    <property type="match status" value="1"/>
</dbReference>
<dbReference type="GO" id="GO:0140359">
    <property type="term" value="F:ABC-type transporter activity"/>
    <property type="evidence" value="ECO:0007669"/>
    <property type="project" value="InterPro"/>
</dbReference>
<dbReference type="PROSITE" id="PS50893">
    <property type="entry name" value="ABC_TRANSPORTER_2"/>
    <property type="match status" value="1"/>
</dbReference>
<dbReference type="PROSITE" id="PS50929">
    <property type="entry name" value="ABC_TM1F"/>
    <property type="match status" value="1"/>
</dbReference>
<reference evidence="13" key="1">
    <citation type="submission" date="2024-07" db="EMBL/GenBank/DDBJ databases">
        <authorList>
            <person name="Biller S.J."/>
        </authorList>
    </citation>
    <scope>NUCLEOTIDE SEQUENCE</scope>
    <source>
        <strain evidence="13">WC2420</strain>
    </source>
</reference>
<dbReference type="Gene3D" id="1.20.1560.10">
    <property type="entry name" value="ABC transporter type 1, transmembrane domain"/>
    <property type="match status" value="1"/>
</dbReference>
<evidence type="ECO:0000256" key="10">
    <source>
        <dbReference type="SAM" id="Phobius"/>
    </source>
</evidence>
<comment type="subcellular location">
    <subcellularLocation>
        <location evidence="1">Cell membrane</location>
        <topology evidence="1">Multi-pass membrane protein</topology>
    </subcellularLocation>
</comment>
<evidence type="ECO:0000256" key="6">
    <source>
        <dbReference type="ARBA" id="ARBA00022840"/>
    </source>
</evidence>
<dbReference type="GO" id="GO:0034040">
    <property type="term" value="F:ATPase-coupled lipid transmembrane transporter activity"/>
    <property type="evidence" value="ECO:0007669"/>
    <property type="project" value="TreeGrafter"/>
</dbReference>
<keyword evidence="2" id="KW-0813">Transport</keyword>
<feature type="domain" description="ABC transmembrane type-1" evidence="12">
    <location>
        <begin position="177"/>
        <end position="455"/>
    </location>
</feature>
<gene>
    <name evidence="13" type="ORF">AB3G37_14170</name>
</gene>
<dbReference type="InterPro" id="IPR027417">
    <property type="entry name" value="P-loop_NTPase"/>
</dbReference>
<dbReference type="InterPro" id="IPR003593">
    <property type="entry name" value="AAA+_ATPase"/>
</dbReference>
<dbReference type="EMBL" id="CP165628">
    <property type="protein sequence ID" value="XDU70721.1"/>
    <property type="molecule type" value="Genomic_DNA"/>
</dbReference>
<feature type="transmembrane region" description="Helical" evidence="10">
    <location>
        <begin position="396"/>
        <end position="420"/>
    </location>
</feature>
<evidence type="ECO:0000256" key="5">
    <source>
        <dbReference type="ARBA" id="ARBA00022741"/>
    </source>
</evidence>
<evidence type="ECO:0000256" key="9">
    <source>
        <dbReference type="SAM" id="MobiDB-lite"/>
    </source>
</evidence>
<proteinExistence type="predicted"/>
<evidence type="ECO:0000313" key="13">
    <source>
        <dbReference type="EMBL" id="XDU70721.1"/>
    </source>
</evidence>
<sequence length="729" mass="80173">MTQLQIPDGPDDHSNSGTGGNVPLHGWATAIILIATHYRLPCSPGMIMATSEWQGKQPRDKALRHLARQAGLSLQLYEDNKWEITSWRLPLAVELHDGQVGVITSFDGESEVRVHFTGDEQPTPVALETLLPEINFAAALRPVTAAKDSRVDRYLSVVKPDWLRRLVLRDLRPYGYVMLGSLLINLLALVGIIFSMQVYDRVIPAQSYPTLYVLYIGVIISVVFTYILRVGRDHVTDLLGKRADMRVSDRVFGHALRLRNSAVPRSTGTFISQLRELEAIREMVTSTTVSAIVDMPFFLLFLLVMAIIAPPLAWIAPVAVLLMVLPGLFSQKKLARLAQQALKESTLRNAVLVESVQGLEDIKLMQAEDRILQQWNSYIRITAQSGVEMRKVMHSLISWGVTVQGLVYASVIVVGAPMVINGDMTTGAIVAASLLSSRMIAPMATLCGVLARWQQVKAAKNSLDALMNLPVENSKDETRIHCPVLFGHYQFTDAMFRYYTDSLTIALRIKSLTIEPGERIALLGRNGSGKSTMLQAMIGGVDLVSGELRLDNLSLPHIDLADVRRNVGLLTQNAKLFHGTLRENLTMGSAHATDDAIFAALSVSGGADFIRRLPLGLDHPIMEGGVGLSGGQRQSLLLARMLLRDPNIVLLDEPTSSLDDHTEKEFIERLDQWLNGRTLIVATHRAAILALVDRVLVLKDGQLVMDSPKENALPTSTSRAGGNLPETKS</sequence>
<feature type="transmembrane region" description="Helical" evidence="10">
    <location>
        <begin position="426"/>
        <end position="451"/>
    </location>
</feature>
<dbReference type="PANTHER" id="PTHR24221">
    <property type="entry name" value="ATP-BINDING CASSETTE SUB-FAMILY B"/>
    <property type="match status" value="1"/>
</dbReference>